<keyword evidence="6" id="KW-0004">4Fe-4S</keyword>
<accession>A0ABQ9D478</accession>
<dbReference type="HAMAP" id="MF_01356">
    <property type="entry name" value="NDH1_NuoB"/>
    <property type="match status" value="1"/>
</dbReference>
<evidence type="ECO:0000313" key="9">
    <source>
        <dbReference type="EMBL" id="KAJ7412213.1"/>
    </source>
</evidence>
<dbReference type="PROSITE" id="PS01150">
    <property type="entry name" value="COMPLEX1_20K"/>
    <property type="match status" value="1"/>
</dbReference>
<dbReference type="NCBIfam" id="TIGR01957">
    <property type="entry name" value="nuoB_fam"/>
    <property type="match status" value="1"/>
</dbReference>
<dbReference type="NCBIfam" id="NF005012">
    <property type="entry name" value="PRK06411.1"/>
    <property type="match status" value="1"/>
</dbReference>
<comment type="similarity">
    <text evidence="6">Belongs to the complex I 20 kDa subunit family.</text>
</comment>
<proteinExistence type="inferred from homology"/>
<evidence type="ECO:0000256" key="2">
    <source>
        <dbReference type="ARBA" id="ARBA00024297"/>
    </source>
</evidence>
<evidence type="ECO:0000256" key="6">
    <source>
        <dbReference type="RuleBase" id="RU004464"/>
    </source>
</evidence>
<name>A0ABQ9D478_9PASS</name>
<feature type="compositionally biased region" description="Low complexity" evidence="7">
    <location>
        <begin position="370"/>
        <end position="385"/>
    </location>
</feature>
<gene>
    <name evidence="9" type="ORF">WISP_97989</name>
</gene>
<dbReference type="PROSITE" id="PS50812">
    <property type="entry name" value="PWWP"/>
    <property type="match status" value="1"/>
</dbReference>
<comment type="subunit">
    <text evidence="5">Core subunit of respiratory chain NADH dehydrogenase (Complex I) which is composed of 45 different subunits. This is a component of the iron-sulfur (IP) fragment of the enzyme.</text>
</comment>
<keyword evidence="6" id="KW-0408">Iron</keyword>
<dbReference type="Gene3D" id="3.40.50.12280">
    <property type="match status" value="1"/>
</dbReference>
<dbReference type="Proteomes" id="UP001145742">
    <property type="component" value="Unassembled WGS sequence"/>
</dbReference>
<evidence type="ECO:0000256" key="3">
    <source>
        <dbReference type="ARBA" id="ARBA00030829"/>
    </source>
</evidence>
<evidence type="ECO:0000259" key="8">
    <source>
        <dbReference type="PROSITE" id="PS50812"/>
    </source>
</evidence>
<feature type="region of interest" description="Disordered" evidence="7">
    <location>
        <begin position="77"/>
        <end position="351"/>
    </location>
</feature>
<dbReference type="InterPro" id="IPR006137">
    <property type="entry name" value="NADH_UbQ_OxRdtase-like_20kDa"/>
</dbReference>
<dbReference type="CDD" id="cd06080">
    <property type="entry name" value="PWWP_MUM1-like"/>
    <property type="match status" value="1"/>
</dbReference>
<dbReference type="SUPFAM" id="SSF63748">
    <property type="entry name" value="Tudor/PWWP/MBT"/>
    <property type="match status" value="1"/>
</dbReference>
<dbReference type="SUPFAM" id="SSF56770">
    <property type="entry name" value="HydA/Nqo6-like"/>
    <property type="match status" value="1"/>
</dbReference>
<dbReference type="InterPro" id="IPR006138">
    <property type="entry name" value="NADH_UQ_OxRdtase_20Kd_su"/>
</dbReference>
<dbReference type="PANTHER" id="PTHR31333:SF6">
    <property type="entry name" value="MUM1 LIKE 1"/>
    <property type="match status" value="1"/>
</dbReference>
<evidence type="ECO:0000256" key="1">
    <source>
        <dbReference type="ARBA" id="ARBA00015185"/>
    </source>
</evidence>
<evidence type="ECO:0000313" key="10">
    <source>
        <dbReference type="Proteomes" id="UP001145742"/>
    </source>
</evidence>
<reference evidence="9" key="1">
    <citation type="submission" date="2019-10" db="EMBL/GenBank/DDBJ databases">
        <authorList>
            <person name="Soares A.E.R."/>
            <person name="Aleixo A."/>
            <person name="Schneider P."/>
            <person name="Miyaki C.Y."/>
            <person name="Schneider M.P."/>
            <person name="Mello C."/>
            <person name="Vasconcelos A.T.R."/>
        </authorList>
    </citation>
    <scope>NUCLEOTIDE SEQUENCE</scope>
    <source>
        <tissue evidence="9">Muscle</tissue>
    </source>
</reference>
<feature type="region of interest" description="Disordered" evidence="7">
    <location>
        <begin position="507"/>
        <end position="549"/>
    </location>
</feature>
<organism evidence="9 10">
    <name type="scientific">Willisornis vidua</name>
    <name type="common">Xingu scale-backed antbird</name>
    <dbReference type="NCBI Taxonomy" id="1566151"/>
    <lineage>
        <taxon>Eukaryota</taxon>
        <taxon>Metazoa</taxon>
        <taxon>Chordata</taxon>
        <taxon>Craniata</taxon>
        <taxon>Vertebrata</taxon>
        <taxon>Euteleostomi</taxon>
        <taxon>Archelosauria</taxon>
        <taxon>Archosauria</taxon>
        <taxon>Dinosauria</taxon>
        <taxon>Saurischia</taxon>
        <taxon>Theropoda</taxon>
        <taxon>Coelurosauria</taxon>
        <taxon>Aves</taxon>
        <taxon>Neognathae</taxon>
        <taxon>Neoaves</taxon>
        <taxon>Telluraves</taxon>
        <taxon>Australaves</taxon>
        <taxon>Passeriformes</taxon>
        <taxon>Thamnophilidae</taxon>
        <taxon>Willisornis</taxon>
    </lineage>
</organism>
<sequence length="849" mass="94707">MRSPHMEGGGVGRAHEHTGIALFHVKLSHDRPRVCSLQVEEAFVASQEQKNNVIEAVEELQYRCSLKIALDILNQTDSDRQAPPAEGPNPELSREKNVGSVPATPQHRSVLGSRSKRLEPEAAKRNRRHSNLKHDTKTQTLGGSVPSEESGKTGGAATSPARAARRGGANPSRCGPGDLSDAPAPDSHNFKVPAPKSSPRQRKIQPKPGNKVSPKPKEGKSQQGRKRPRRDDSPRDQAQLPTEEGSLPVPSKSGTVEPAQKTRTQPGRAFLDSSCESATDELEKSISSESENLAKQLDGRRKAEGGKQLEGAGVASGRDRKCRNHSESSPGPSGAFPQPQEQENKDPSCLAGSKDKQLELLHSEEDEGPEASGTSSRRVSSESSPPLSPLGDEEEEYLPSVLSCREPESIKEGMLVWCKLRRYPYWPAVVKTVKRKHRRACVLFIDGTTNEKKKGFSVSLKSLKHFDCEEKQELIERAKENYPREIKWCIQLILDYRIRVGSPVRKEGHQSAEQMTFPNTAEEDLGESSSDSSPQKPLRKLLPDRSRAARDRENKKLVEFIVKTKGAEEHLMGILKSGKQSRWLEKFLNSRRYMTCVETYLEDEEQLDLVVDYLKEVYREMDTTNLHQILGDGIKFISDVLLPEAIIYAIAAVDDIDYKKAEEKYIKGPPVSKSSVQVQKSSAVVQKKSYVPSSRGEYIVTKLDDLINWARRSSLWPMTFGLACCAVEMMHMAAPRYDMDRFGVVFRASPRQADVMIVAGTLTNKMAPALRKVYDQMPEPRYVVSMGSCANGGGYYHYSYSVVRGCDRIVPVDIYVPGCPPTAEALLYGILQLQRKIKREKKIQIWYRK</sequence>
<keyword evidence="6" id="KW-0520">NAD</keyword>
<dbReference type="InterPro" id="IPR000313">
    <property type="entry name" value="PWWP_dom"/>
</dbReference>
<dbReference type="Gene3D" id="2.30.30.140">
    <property type="match status" value="1"/>
</dbReference>
<protein>
    <recommendedName>
        <fullName evidence="1">NADH dehydrogenase [ubiquinone] iron-sulfur protein 7, mitochondrial</fullName>
    </recommendedName>
    <alternativeName>
        <fullName evidence="3">Complex I-20kD</fullName>
    </alternativeName>
    <alternativeName>
        <fullName evidence="4">NADH-ubiquinone oxidoreductase 20 kDa subunit</fullName>
    </alternativeName>
</protein>
<feature type="compositionally biased region" description="Basic and acidic residues" evidence="7">
    <location>
        <begin position="297"/>
        <end position="307"/>
    </location>
</feature>
<evidence type="ECO:0000256" key="7">
    <source>
        <dbReference type="SAM" id="MobiDB-lite"/>
    </source>
</evidence>
<dbReference type="InterPro" id="IPR035504">
    <property type="entry name" value="MUM1-like_PWWP"/>
</dbReference>
<dbReference type="InterPro" id="IPR040263">
    <property type="entry name" value="PWP3A_3B_4"/>
</dbReference>
<keyword evidence="10" id="KW-1185">Reference proteome</keyword>
<feature type="compositionally biased region" description="Low complexity" evidence="7">
    <location>
        <begin position="155"/>
        <end position="173"/>
    </location>
</feature>
<evidence type="ECO:0000256" key="5">
    <source>
        <dbReference type="ARBA" id="ARBA00046897"/>
    </source>
</evidence>
<comment type="function">
    <text evidence="2">Core subunit of the mitochondrial membrane respiratory chain NADH dehydrogenase (Complex I) which catalyzes electron transfer from NADH through the respiratory chain, using ubiquinone as an electron acceptor. Essential for the catalytic activity of complex I.</text>
</comment>
<dbReference type="Pfam" id="PF20886">
    <property type="entry name" value="PWP3A-B_C"/>
    <property type="match status" value="1"/>
</dbReference>
<dbReference type="PANTHER" id="PTHR31333">
    <property type="entry name" value="PWWP DOMAIN-CONTAINING DNA REPAIR FACTOR 3 FAMILY MEMBER"/>
    <property type="match status" value="1"/>
</dbReference>
<evidence type="ECO:0000256" key="4">
    <source>
        <dbReference type="ARBA" id="ARBA00032998"/>
    </source>
</evidence>
<dbReference type="Pfam" id="PF01058">
    <property type="entry name" value="Oxidored_q6"/>
    <property type="match status" value="1"/>
</dbReference>
<keyword evidence="6" id="KW-0411">Iron-sulfur</keyword>
<dbReference type="Pfam" id="PF20884">
    <property type="entry name" value="MUM1-like_PWWP"/>
    <property type="match status" value="1"/>
</dbReference>
<feature type="domain" description="PWWP" evidence="8">
    <location>
        <begin position="412"/>
        <end position="430"/>
    </location>
</feature>
<comment type="caution">
    <text evidence="9">The sequence shown here is derived from an EMBL/GenBank/DDBJ whole genome shotgun (WGS) entry which is preliminary data.</text>
</comment>
<keyword evidence="6" id="KW-0479">Metal-binding</keyword>
<dbReference type="EMBL" id="WHWB01034256">
    <property type="protein sequence ID" value="KAJ7412213.1"/>
    <property type="molecule type" value="Genomic_DNA"/>
</dbReference>
<dbReference type="InterPro" id="IPR048795">
    <property type="entry name" value="PWP3A_3B_4_C"/>
</dbReference>
<feature type="region of interest" description="Disordered" evidence="7">
    <location>
        <begin position="364"/>
        <end position="395"/>
    </location>
</feature>